<organism evidence="2 3">
    <name type="scientific">Mitsuokella jalaludinii</name>
    <dbReference type="NCBI Taxonomy" id="187979"/>
    <lineage>
        <taxon>Bacteria</taxon>
        <taxon>Bacillati</taxon>
        <taxon>Bacillota</taxon>
        <taxon>Negativicutes</taxon>
        <taxon>Selenomonadales</taxon>
        <taxon>Selenomonadaceae</taxon>
        <taxon>Mitsuokella</taxon>
    </lineage>
</organism>
<reference evidence="2 3" key="1">
    <citation type="submission" date="2015-09" db="EMBL/GenBank/DDBJ databases">
        <authorList>
            <consortium name="Pathogen Informatics"/>
        </authorList>
    </citation>
    <scope>NUCLEOTIDE SEQUENCE [LARGE SCALE GENOMIC DNA]</scope>
    <source>
        <strain evidence="2 3">2789STDY5608828</strain>
    </source>
</reference>
<gene>
    <name evidence="2" type="ORF">ERS852385_02095</name>
</gene>
<dbReference type="EMBL" id="CYYU01000026">
    <property type="protein sequence ID" value="CUO08589.1"/>
    <property type="molecule type" value="Genomic_DNA"/>
</dbReference>
<keyword evidence="3" id="KW-1185">Reference proteome</keyword>
<dbReference type="AlphaFoldDB" id="A0A174C8K7"/>
<evidence type="ECO:0000313" key="2">
    <source>
        <dbReference type="EMBL" id="CUO08589.1"/>
    </source>
</evidence>
<protein>
    <submittedName>
        <fullName evidence="2">Uncharacterized protein</fullName>
    </submittedName>
</protein>
<feature type="region of interest" description="Disordered" evidence="1">
    <location>
        <begin position="19"/>
        <end position="40"/>
    </location>
</feature>
<evidence type="ECO:0000313" key="3">
    <source>
        <dbReference type="Proteomes" id="UP000095546"/>
    </source>
</evidence>
<dbReference type="STRING" id="187979.ERS852385_02095"/>
<dbReference type="Proteomes" id="UP000095546">
    <property type="component" value="Unassembled WGS sequence"/>
</dbReference>
<evidence type="ECO:0000256" key="1">
    <source>
        <dbReference type="SAM" id="MobiDB-lite"/>
    </source>
</evidence>
<name>A0A174C8K7_9FIRM</name>
<proteinExistence type="predicted"/>
<sequence length="40" mass="4656">MRAKSKMLHGFAFVPAIRYNKENKQIETNSDDTGRKDEQT</sequence>
<accession>A0A174C8K7</accession>